<evidence type="ECO:0000313" key="2">
    <source>
        <dbReference type="EMBL" id="KAE8388188.1"/>
    </source>
</evidence>
<sequence>MPSGIFLAIFSICRVKPRDIVTLRVADNSLMQEQLRVRMNTNFDLAPRYLLLNDTITGSVGLKAAIAHFLSHYSTRQRHPSHWISLPPMDFDSVDPIGVSAVSKYEEAIMLCSPHNPLGGYYSWLIDPNQVHMLWGLSNGFGSNGVPLGVIISQGNYCLTTSVLEDKHLVDRYIMKNYKQLAAAYTYVVPFLHDHGIPYTQVAYCSPDEDESARWNRSWELADKLALHKAHFGIGADFGSEQPGWFRITFSQHRDQLDEGLKRILQDLYSWIRYNK</sequence>
<dbReference type="PANTHER" id="PTHR43795">
    <property type="entry name" value="BIFUNCTIONAL ASPARTATE AMINOTRANSFERASE AND GLUTAMATE/ASPARTATE-PREPHENATE AMINOTRANSFERASE-RELATED"/>
    <property type="match status" value="1"/>
</dbReference>
<dbReference type="InterPro" id="IPR015422">
    <property type="entry name" value="PyrdxlP-dep_Trfase_small"/>
</dbReference>
<dbReference type="PANTHER" id="PTHR43795:SF63">
    <property type="entry name" value="PUTATIVE (AFU_ORTHOLOGUE AFUA_4G00630)-RELATED"/>
    <property type="match status" value="1"/>
</dbReference>
<dbReference type="AlphaFoldDB" id="A0A5N7C2T4"/>
<reference evidence="2" key="1">
    <citation type="submission" date="2019-04" db="EMBL/GenBank/DDBJ databases">
        <title>Friends and foes A comparative genomics studyof 23 Aspergillus species from section Flavi.</title>
        <authorList>
            <consortium name="DOE Joint Genome Institute"/>
            <person name="Kjaerbolling I."/>
            <person name="Vesth T."/>
            <person name="Frisvad J.C."/>
            <person name="Nybo J.L."/>
            <person name="Theobald S."/>
            <person name="Kildgaard S."/>
            <person name="Isbrandt T."/>
            <person name="Kuo A."/>
            <person name="Sato A."/>
            <person name="Lyhne E.K."/>
            <person name="Kogle M.E."/>
            <person name="Wiebenga A."/>
            <person name="Kun R.S."/>
            <person name="Lubbers R.J."/>
            <person name="Makela M.R."/>
            <person name="Barry K."/>
            <person name="Chovatia M."/>
            <person name="Clum A."/>
            <person name="Daum C."/>
            <person name="Haridas S."/>
            <person name="He G."/>
            <person name="LaButti K."/>
            <person name="Lipzen A."/>
            <person name="Mondo S."/>
            <person name="Riley R."/>
            <person name="Salamov A."/>
            <person name="Simmons B.A."/>
            <person name="Magnuson J.K."/>
            <person name="Henrissat B."/>
            <person name="Mortensen U.H."/>
            <person name="Larsen T.O."/>
            <person name="Devries R.P."/>
            <person name="Grigoriev I.V."/>
            <person name="Machida M."/>
            <person name="Baker S.E."/>
            <person name="Andersen M.R."/>
        </authorList>
    </citation>
    <scope>NUCLEOTIDE SEQUENCE [LARGE SCALE GENOMIC DNA]</scope>
    <source>
        <strain evidence="2">IBT 14317</strain>
    </source>
</reference>
<dbReference type="SUPFAM" id="SSF53383">
    <property type="entry name" value="PLP-dependent transferases"/>
    <property type="match status" value="1"/>
</dbReference>
<proteinExistence type="predicted"/>
<dbReference type="OrthoDB" id="7042322at2759"/>
<dbReference type="GO" id="GO:0008483">
    <property type="term" value="F:transaminase activity"/>
    <property type="evidence" value="ECO:0007669"/>
    <property type="project" value="TreeGrafter"/>
</dbReference>
<accession>A0A5N7C2T4</accession>
<evidence type="ECO:0000256" key="1">
    <source>
        <dbReference type="ARBA" id="ARBA00022898"/>
    </source>
</evidence>
<dbReference type="GO" id="GO:0006520">
    <property type="term" value="P:amino acid metabolic process"/>
    <property type="evidence" value="ECO:0007669"/>
    <property type="project" value="TreeGrafter"/>
</dbReference>
<dbReference type="InterPro" id="IPR050478">
    <property type="entry name" value="Ethylene_sulfur-biosynth"/>
</dbReference>
<protein>
    <recommendedName>
        <fullName evidence="3">Pyridoxal phosphate-dependent transferase</fullName>
    </recommendedName>
</protein>
<keyword evidence="1" id="KW-0663">Pyridoxal phosphate</keyword>
<evidence type="ECO:0008006" key="3">
    <source>
        <dbReference type="Google" id="ProtNLM"/>
    </source>
</evidence>
<name>A0A5N7C2T4_PETAA</name>
<dbReference type="Gene3D" id="3.90.1150.10">
    <property type="entry name" value="Aspartate Aminotransferase, domain 1"/>
    <property type="match status" value="1"/>
</dbReference>
<dbReference type="EMBL" id="ML735282">
    <property type="protein sequence ID" value="KAE8388188.1"/>
    <property type="molecule type" value="Genomic_DNA"/>
</dbReference>
<dbReference type="InterPro" id="IPR015424">
    <property type="entry name" value="PyrdxlP-dep_Trfase"/>
</dbReference>
<dbReference type="Proteomes" id="UP000326877">
    <property type="component" value="Unassembled WGS sequence"/>
</dbReference>
<organism evidence="2">
    <name type="scientific">Petromyces alliaceus</name>
    <name type="common">Aspergillus alliaceus</name>
    <dbReference type="NCBI Taxonomy" id="209559"/>
    <lineage>
        <taxon>Eukaryota</taxon>
        <taxon>Fungi</taxon>
        <taxon>Dikarya</taxon>
        <taxon>Ascomycota</taxon>
        <taxon>Pezizomycotina</taxon>
        <taxon>Eurotiomycetes</taxon>
        <taxon>Eurotiomycetidae</taxon>
        <taxon>Eurotiales</taxon>
        <taxon>Aspergillaceae</taxon>
        <taxon>Aspergillus</taxon>
        <taxon>Aspergillus subgen. Circumdati</taxon>
    </lineage>
</organism>
<gene>
    <name evidence="2" type="ORF">BDV23DRAFT_174129</name>
</gene>